<keyword evidence="1" id="KW-0472">Membrane</keyword>
<evidence type="ECO:0000313" key="3">
    <source>
        <dbReference type="Proteomes" id="UP000663881"/>
    </source>
</evidence>
<dbReference type="AlphaFoldDB" id="A0A819MG59"/>
<evidence type="ECO:0000313" key="2">
    <source>
        <dbReference type="EMBL" id="CAF3979231.1"/>
    </source>
</evidence>
<dbReference type="EMBL" id="CAJOAY010002780">
    <property type="protein sequence ID" value="CAF3979231.1"/>
    <property type="molecule type" value="Genomic_DNA"/>
</dbReference>
<reference evidence="2" key="1">
    <citation type="submission" date="2021-02" db="EMBL/GenBank/DDBJ databases">
        <authorList>
            <person name="Nowell W R."/>
        </authorList>
    </citation>
    <scope>NUCLEOTIDE SEQUENCE</scope>
</reference>
<protein>
    <recommendedName>
        <fullName evidence="4">Cation channel sperm-associated protein subunit gamma</fullName>
    </recommendedName>
</protein>
<proteinExistence type="predicted"/>
<comment type="caution">
    <text evidence="2">The sequence shown here is derived from an EMBL/GenBank/DDBJ whole genome shotgun (WGS) entry which is preliminary data.</text>
</comment>
<dbReference type="Proteomes" id="UP000663881">
    <property type="component" value="Unassembled WGS sequence"/>
</dbReference>
<sequence length="981" mass="115361">NYRLITDQSNYIVTLSNPLITIHASIGLDNKHISSLLTELWYQQISQQPLILQSGSYIFKANEESNKNYNISWNLNLSFINNKSDSTFNSKSLLNIQSTLFNQQINLFIRKKQDNHCSYPNSSKDFALCCNLCTTVTTCPEIKILSLHSRHDIIVTNYGLLVSQSWKTFDGNFICLLFPSNQTNRFSSTITHAMNINQIPDINDIMIIQHPYGIQQNLFYYSLYPFDQWKKYIIDFHFIDVLFIPYKQLAIFELNLCDEILCKLVLRIYEYKLNKTIELHNQLYCPDVIIEKTVSSLIYFQLYFNILSNVLYLIGKQNIYTSNDYGTKLIRIWTNDLSFTDLIILNPIVFSDTGHIAFIYELTNHPSYYYYFAVFSKAGLFYGWRTRLFRSAVQMDEPFFFDYSGSLYFNASPPLLIIQATEQSLVATPYLLVNYIPGPFFVRETDMDRIFVFCSLSSWDNRFELIGSTLQFDKLGLFFVINKDISSTEFAFCLQTSRLNSSPLETSRQCQLKFHSLQNSNKIHLQLSKCTFTNEDQNSTIITSKYPNIFIDSIINNTFASGRIFQDVSFNSTYVDQWNIIHIQVEQVLDKCLLQNLGQNHHSALIYIPPSTIYPISNGDNLVTKNFHFLIQNDYIFHKNSIDNNLYLIASLFNNKKSIIYQEFMHSQLSCYLPYIRTTTFITKCLLDTLIQPEFEINSDLSKLIPIEPPINFQLNRYQAGFNSVIVYNLDHDKYSICDGFKNCTCISTLISYRSIIHCAQRFYMINSTVNNRVYMKLWIEKDRLYLPNDKSIFLIEEVSKRDDYELIDNSWTNEMKENIVELFLKNLIHLTDNEIHVFRLLNSSLSYGNFLFLGPNLKIKFMDEGLYHFRITYLWGDQFCLTSIDVLILMISNTPTLTSYTFNYFFNCILILILMFILWINYVIFHEKIYRKIFVQLKKETFFVHRPINDHINFEMLVKIREQSQKLLPYRYLLIKDENI</sequence>
<organism evidence="2 3">
    <name type="scientific">Adineta steineri</name>
    <dbReference type="NCBI Taxonomy" id="433720"/>
    <lineage>
        <taxon>Eukaryota</taxon>
        <taxon>Metazoa</taxon>
        <taxon>Spiralia</taxon>
        <taxon>Gnathifera</taxon>
        <taxon>Rotifera</taxon>
        <taxon>Eurotatoria</taxon>
        <taxon>Bdelloidea</taxon>
        <taxon>Adinetida</taxon>
        <taxon>Adinetidae</taxon>
        <taxon>Adineta</taxon>
    </lineage>
</organism>
<keyword evidence="1" id="KW-1133">Transmembrane helix</keyword>
<feature type="transmembrane region" description="Helical" evidence="1">
    <location>
        <begin position="905"/>
        <end position="926"/>
    </location>
</feature>
<feature type="non-terminal residue" evidence="2">
    <location>
        <position position="1"/>
    </location>
</feature>
<evidence type="ECO:0000256" key="1">
    <source>
        <dbReference type="SAM" id="Phobius"/>
    </source>
</evidence>
<name>A0A819MG59_9BILA</name>
<evidence type="ECO:0008006" key="4">
    <source>
        <dbReference type="Google" id="ProtNLM"/>
    </source>
</evidence>
<gene>
    <name evidence="2" type="ORF">OKA104_LOCUS28561</name>
</gene>
<accession>A0A819MG59</accession>
<keyword evidence="1" id="KW-0812">Transmembrane</keyword>